<feature type="transmembrane region" description="Helical" evidence="2">
    <location>
        <begin position="45"/>
        <end position="66"/>
    </location>
</feature>
<feature type="transmembrane region" description="Helical" evidence="2">
    <location>
        <begin position="357"/>
        <end position="380"/>
    </location>
</feature>
<dbReference type="EMBL" id="UPTC01000762">
    <property type="protein sequence ID" value="VBB30015.1"/>
    <property type="molecule type" value="Genomic_DNA"/>
</dbReference>
<accession>A0A498SG74</accession>
<feature type="transmembrane region" description="Helical" evidence="2">
    <location>
        <begin position="387"/>
        <end position="403"/>
    </location>
</feature>
<dbReference type="GO" id="GO:0006465">
    <property type="term" value="P:signal peptide processing"/>
    <property type="evidence" value="ECO:0007669"/>
    <property type="project" value="TreeGrafter"/>
</dbReference>
<reference evidence="3 4" key="1">
    <citation type="submission" date="2018-08" db="EMBL/GenBank/DDBJ databases">
        <authorList>
            <person name="Laetsch R D."/>
            <person name="Stevens L."/>
            <person name="Kumar S."/>
            <person name="Blaxter L. M."/>
        </authorList>
    </citation>
    <scope>NUCLEOTIDE SEQUENCE [LARGE SCALE GENOMIC DNA]</scope>
</reference>
<dbReference type="InterPro" id="IPR007369">
    <property type="entry name" value="Peptidase_A22B_SPP"/>
</dbReference>
<keyword evidence="2" id="KW-0472">Membrane</keyword>
<evidence type="ECO:0000313" key="3">
    <source>
        <dbReference type="EMBL" id="VBB30015.1"/>
    </source>
</evidence>
<keyword evidence="2" id="KW-1133">Transmembrane helix</keyword>
<organism evidence="3 4">
    <name type="scientific">Acanthocheilonema viteae</name>
    <name type="common">Filarial nematode worm</name>
    <name type="synonym">Dipetalonema viteae</name>
    <dbReference type="NCBI Taxonomy" id="6277"/>
    <lineage>
        <taxon>Eukaryota</taxon>
        <taxon>Metazoa</taxon>
        <taxon>Ecdysozoa</taxon>
        <taxon>Nematoda</taxon>
        <taxon>Chromadorea</taxon>
        <taxon>Rhabditida</taxon>
        <taxon>Spirurina</taxon>
        <taxon>Spiruromorpha</taxon>
        <taxon>Filarioidea</taxon>
        <taxon>Onchocercidae</taxon>
        <taxon>Acanthocheilonema</taxon>
    </lineage>
</organism>
<feature type="transmembrane region" description="Helical" evidence="2">
    <location>
        <begin position="6"/>
        <end position="24"/>
    </location>
</feature>
<keyword evidence="4" id="KW-1185">Reference proteome</keyword>
<feature type="transmembrane region" description="Helical" evidence="2">
    <location>
        <begin position="281"/>
        <end position="310"/>
    </location>
</feature>
<sequence>MDYIMFTAWNIILLVAAIIIYSGCRRSYSIYFFERDAKKIVFLENEIAIAVPIVASVMLIILHYSLKLSSNNNMDEKMAGKKRFELRASSISRQLVKKMPTKLDSISESAVANKNEEEIENVDEAVPSDETHRESSSPETALLRRSSILSDDEIAIERKRSEIYKKIVKVFFFPSVDEVVTVMQCPSIGISKHSVLVILGRLIAIHIPLWLGVIAVQITLVEIFDSKFYHIFYYHHPKMKQLSIVIAILLGIFHEIKWTWFVNDVLGIATSYVIIARTETASYFAGFLFLLGMISFDIFWFYCVDLFSLVTKHPRSPVMLTIPLGKNRRPAGISTVDIIVPGIFLNIVLKFAEMYDIAVFILSFYACIFGLFVTELVTLFRQKSTPAIVIPGIFAILVSLLSADNSLDLWRFGIKY</sequence>
<evidence type="ECO:0000256" key="1">
    <source>
        <dbReference type="SAM" id="MobiDB-lite"/>
    </source>
</evidence>
<keyword evidence="2" id="KW-0812">Transmembrane</keyword>
<dbReference type="GO" id="GO:0033619">
    <property type="term" value="P:membrane protein proteolysis"/>
    <property type="evidence" value="ECO:0007669"/>
    <property type="project" value="TreeGrafter"/>
</dbReference>
<feature type="transmembrane region" description="Helical" evidence="2">
    <location>
        <begin position="242"/>
        <end position="261"/>
    </location>
</feature>
<gene>
    <name evidence="3" type="ORF">NAV_LOCUS4806</name>
</gene>
<dbReference type="OrthoDB" id="29661at2759"/>
<dbReference type="PANTHER" id="PTHR12174:SF35">
    <property type="entry name" value="INTRAMEMBRANE PROTEASE (IMPAS) FAMILY"/>
    <property type="match status" value="1"/>
</dbReference>
<feature type="transmembrane region" description="Helical" evidence="2">
    <location>
        <begin position="198"/>
        <end position="221"/>
    </location>
</feature>
<feature type="region of interest" description="Disordered" evidence="1">
    <location>
        <begin position="107"/>
        <end position="139"/>
    </location>
</feature>
<name>A0A498SG74_ACAVI</name>
<dbReference type="AlphaFoldDB" id="A0A498SG74"/>
<dbReference type="GO" id="GO:0098554">
    <property type="term" value="C:cytoplasmic side of endoplasmic reticulum membrane"/>
    <property type="evidence" value="ECO:0007669"/>
    <property type="project" value="TreeGrafter"/>
</dbReference>
<dbReference type="Proteomes" id="UP000276991">
    <property type="component" value="Unassembled WGS sequence"/>
</dbReference>
<protein>
    <submittedName>
        <fullName evidence="3">Uncharacterized protein</fullName>
    </submittedName>
</protein>
<dbReference type="Pfam" id="PF04258">
    <property type="entry name" value="Peptidase_A22B"/>
    <property type="match status" value="1"/>
</dbReference>
<evidence type="ECO:0000313" key="4">
    <source>
        <dbReference type="Proteomes" id="UP000276991"/>
    </source>
</evidence>
<dbReference type="GO" id="GO:0042500">
    <property type="term" value="F:aspartic endopeptidase activity, intramembrane cleaving"/>
    <property type="evidence" value="ECO:0007669"/>
    <property type="project" value="InterPro"/>
</dbReference>
<proteinExistence type="predicted"/>
<dbReference type="GO" id="GO:0098553">
    <property type="term" value="C:lumenal side of endoplasmic reticulum membrane"/>
    <property type="evidence" value="ECO:0007669"/>
    <property type="project" value="TreeGrafter"/>
</dbReference>
<evidence type="ECO:0000256" key="2">
    <source>
        <dbReference type="SAM" id="Phobius"/>
    </source>
</evidence>
<dbReference type="STRING" id="6277.A0A498SG74"/>
<feature type="compositionally biased region" description="Acidic residues" evidence="1">
    <location>
        <begin position="117"/>
        <end position="127"/>
    </location>
</feature>
<dbReference type="PANTHER" id="PTHR12174">
    <property type="entry name" value="SIGNAL PEPTIDE PEPTIDASE"/>
    <property type="match status" value="1"/>
</dbReference>